<keyword evidence="4" id="KW-1185">Reference proteome</keyword>
<organism evidence="3 4">
    <name type="scientific">Rathayibacter caricis DSM 15933</name>
    <dbReference type="NCBI Taxonomy" id="1328867"/>
    <lineage>
        <taxon>Bacteria</taxon>
        <taxon>Bacillati</taxon>
        <taxon>Actinomycetota</taxon>
        <taxon>Actinomycetes</taxon>
        <taxon>Micrococcales</taxon>
        <taxon>Microbacteriaceae</taxon>
        <taxon>Rathayibacter</taxon>
    </lineage>
</organism>
<dbReference type="Pfam" id="PF19803">
    <property type="entry name" value="DUF6286"/>
    <property type="match status" value="1"/>
</dbReference>
<comment type="caution">
    <text evidence="3">The sequence shown here is derived from an EMBL/GenBank/DDBJ whole genome shotgun (WGS) entry which is preliminary data.</text>
</comment>
<evidence type="ECO:0000313" key="4">
    <source>
        <dbReference type="Proteomes" id="UP000241085"/>
    </source>
</evidence>
<feature type="domain" description="DUF6286" evidence="2">
    <location>
        <begin position="88"/>
        <end position="190"/>
    </location>
</feature>
<dbReference type="AlphaFoldDB" id="A0A2T4US86"/>
<evidence type="ECO:0000256" key="1">
    <source>
        <dbReference type="SAM" id="Phobius"/>
    </source>
</evidence>
<dbReference type="EMBL" id="PZPL01000001">
    <property type="protein sequence ID" value="PTL72394.1"/>
    <property type="molecule type" value="Genomic_DNA"/>
</dbReference>
<feature type="transmembrane region" description="Helical" evidence="1">
    <location>
        <begin position="29"/>
        <end position="52"/>
    </location>
</feature>
<name>A0A2T4US86_9MICO</name>
<dbReference type="RefSeq" id="WP_107574104.1">
    <property type="nucleotide sequence ID" value="NZ_PZPL01000001.1"/>
</dbReference>
<dbReference type="Proteomes" id="UP000241085">
    <property type="component" value="Unassembled WGS sequence"/>
</dbReference>
<evidence type="ECO:0000259" key="2">
    <source>
        <dbReference type="Pfam" id="PF19803"/>
    </source>
</evidence>
<evidence type="ECO:0000313" key="3">
    <source>
        <dbReference type="EMBL" id="PTL72394.1"/>
    </source>
</evidence>
<sequence>MTTPAHPSPDALYRRLVRRETHSSRSGSAIALAILLILLFAWLGTEAVLAVLGQPALLVAPQDGASSLLQAAGAPIALTAAAGAVLAAIGFVLVVLSFAPGRRGRRSAGIDRTAAVVDDRVIAQSVARAAAYAGGVDPDQVQVSVGRRGVGVTVQRTSGVSADVASIREAVDAELGSYDVSPALKARVRVSEKGSVR</sequence>
<keyword evidence="1" id="KW-0812">Transmembrane</keyword>
<accession>A0A2T4US86</accession>
<gene>
    <name evidence="3" type="ORF">C1I63_05705</name>
</gene>
<dbReference type="InterPro" id="IPR046253">
    <property type="entry name" value="DUF6286"/>
</dbReference>
<feature type="transmembrane region" description="Helical" evidence="1">
    <location>
        <begin position="72"/>
        <end position="96"/>
    </location>
</feature>
<protein>
    <recommendedName>
        <fullName evidence="2">DUF6286 domain-containing protein</fullName>
    </recommendedName>
</protein>
<reference evidence="3 4" key="1">
    <citation type="submission" date="2018-03" db="EMBL/GenBank/DDBJ databases">
        <title>Bacteriophage NCPPB3778 and a type I-E CRISPR drive the evolution of the US Biological Select Agent, Rathayibacter toxicus.</title>
        <authorList>
            <person name="Davis E.W.II."/>
            <person name="Tabima J.F."/>
            <person name="Weisberg A.J."/>
            <person name="Dantas Lopes L."/>
            <person name="Wiseman M.S."/>
            <person name="Wiseman M.S."/>
            <person name="Pupko T."/>
            <person name="Belcher M.S."/>
            <person name="Sechler A.J."/>
            <person name="Tancos M.A."/>
            <person name="Schroeder B.K."/>
            <person name="Murray T.D."/>
            <person name="Luster D.G."/>
            <person name="Schneider W.L."/>
            <person name="Rogers E."/>
            <person name="Andreote F.D."/>
            <person name="Grunwald N.J."/>
            <person name="Putnam M.L."/>
            <person name="Chang J.H."/>
        </authorList>
    </citation>
    <scope>NUCLEOTIDE SEQUENCE [LARGE SCALE GENOMIC DNA]</scope>
    <source>
        <strain evidence="3 4">DSM 15933</strain>
    </source>
</reference>
<keyword evidence="1" id="KW-1133">Transmembrane helix</keyword>
<keyword evidence="1" id="KW-0472">Membrane</keyword>
<proteinExistence type="predicted"/>